<evidence type="ECO:0000313" key="4">
    <source>
        <dbReference type="EMBL" id="TFF74339.1"/>
    </source>
</evidence>
<dbReference type="SUPFAM" id="SSF52402">
    <property type="entry name" value="Adenine nucleotide alpha hydrolases-like"/>
    <property type="match status" value="1"/>
</dbReference>
<evidence type="ECO:0000313" key="7">
    <source>
        <dbReference type="Proteomes" id="UP000297914"/>
    </source>
</evidence>
<dbReference type="RefSeq" id="WP_043762376.1">
    <property type="nucleotide sequence ID" value="NZ_BAWK01000065.1"/>
</dbReference>
<dbReference type="InterPro" id="IPR006016">
    <property type="entry name" value="UspA"/>
</dbReference>
<evidence type="ECO:0000313" key="5">
    <source>
        <dbReference type="EMBL" id="TFF78556.1"/>
    </source>
</evidence>
<evidence type="ECO:0000256" key="2">
    <source>
        <dbReference type="PIRNR" id="PIRNR006276"/>
    </source>
</evidence>
<gene>
    <name evidence="4" type="ORF">DRM93_13485</name>
    <name evidence="5" type="ORF">DRM94_13485</name>
</gene>
<feature type="domain" description="UspA" evidence="3">
    <location>
        <begin position="4"/>
        <end position="142"/>
    </location>
</feature>
<dbReference type="CDD" id="cd00293">
    <property type="entry name" value="USP-like"/>
    <property type="match status" value="1"/>
</dbReference>
<dbReference type="Proteomes" id="UP000297720">
    <property type="component" value="Unassembled WGS sequence"/>
</dbReference>
<sequence>MPTIKSLLCPVDFSEMSKAVLDYAVFMATSHQAELKLVHVVDQLHGFDSYKILHMTAIEITHEMERQAKSQLKELVACLPIPATFEVRFGRAADEIVIQAKEDKVDLLVMGSHGRSGISHLLVGSVAESVVRHAPCPVLVVRK</sequence>
<dbReference type="GO" id="GO:0005737">
    <property type="term" value="C:cytoplasm"/>
    <property type="evidence" value="ECO:0007669"/>
    <property type="project" value="UniProtKB-SubCell"/>
</dbReference>
<reference evidence="5 7" key="1">
    <citation type="submission" date="2018-06" db="EMBL/GenBank/DDBJ databases">
        <title>Occurrence of a novel blaKPC-2- and qnrS2- harbouring IncP6 plasmid from Aeromonas taiwanensis isolates recovered from the river sediments.</title>
        <authorList>
            <person name="Zheng B."/>
            <person name="Yu X."/>
            <person name="Xiao Y."/>
        </authorList>
    </citation>
    <scope>NUCLEOTIDE SEQUENCE [LARGE SCALE GENOMIC DNA]</scope>
    <source>
        <strain evidence="4 6">1713</strain>
        <strain evidence="5 7">198</strain>
    </source>
</reference>
<protein>
    <recommendedName>
        <fullName evidence="2">Universal stress protein</fullName>
    </recommendedName>
</protein>
<dbReference type="OrthoDB" id="9792500at2"/>
<dbReference type="InterPro" id="IPR014729">
    <property type="entry name" value="Rossmann-like_a/b/a_fold"/>
</dbReference>
<comment type="caution">
    <text evidence="5">The sequence shown here is derived from an EMBL/GenBank/DDBJ whole genome shotgun (WGS) entry which is preliminary data.</text>
</comment>
<evidence type="ECO:0000259" key="3">
    <source>
        <dbReference type="Pfam" id="PF00582"/>
    </source>
</evidence>
<dbReference type="EMBL" id="QORK01000028">
    <property type="protein sequence ID" value="TFF78556.1"/>
    <property type="molecule type" value="Genomic_DNA"/>
</dbReference>
<name>A0A5F0K9D1_9GAMM</name>
<dbReference type="Proteomes" id="UP000297914">
    <property type="component" value="Unassembled WGS sequence"/>
</dbReference>
<proteinExistence type="inferred from homology"/>
<comment type="similarity">
    <text evidence="1 2">Belongs to the universal stress protein A family.</text>
</comment>
<keyword evidence="2" id="KW-0963">Cytoplasm</keyword>
<dbReference type="PANTHER" id="PTHR46268">
    <property type="entry name" value="STRESS RESPONSE PROTEIN NHAX"/>
    <property type="match status" value="1"/>
</dbReference>
<dbReference type="InterPro" id="IPR006015">
    <property type="entry name" value="Universal_stress_UspA"/>
</dbReference>
<dbReference type="GeneID" id="99812168"/>
<evidence type="ECO:0000313" key="6">
    <source>
        <dbReference type="Proteomes" id="UP000297720"/>
    </source>
</evidence>
<organism evidence="5 7">
    <name type="scientific">Aeromonas taiwanensis</name>
    <dbReference type="NCBI Taxonomy" id="633417"/>
    <lineage>
        <taxon>Bacteria</taxon>
        <taxon>Pseudomonadati</taxon>
        <taxon>Pseudomonadota</taxon>
        <taxon>Gammaproteobacteria</taxon>
        <taxon>Aeromonadales</taxon>
        <taxon>Aeromonadaceae</taxon>
        <taxon>Aeromonas</taxon>
    </lineage>
</organism>
<accession>A0A5F0K9D1</accession>
<dbReference type="PRINTS" id="PR01438">
    <property type="entry name" value="UNVRSLSTRESS"/>
</dbReference>
<dbReference type="PIRSF" id="PIRSF006276">
    <property type="entry name" value="UspA"/>
    <property type="match status" value="1"/>
</dbReference>
<dbReference type="Pfam" id="PF00582">
    <property type="entry name" value="Usp"/>
    <property type="match status" value="1"/>
</dbReference>
<comment type="subcellular location">
    <subcellularLocation>
        <location evidence="2">Cytoplasm</location>
    </subcellularLocation>
</comment>
<dbReference type="EMBL" id="QORL01000028">
    <property type="protein sequence ID" value="TFF74339.1"/>
    <property type="molecule type" value="Genomic_DNA"/>
</dbReference>
<keyword evidence="6" id="KW-1185">Reference proteome</keyword>
<dbReference type="AlphaFoldDB" id="A0A5F0K9D1"/>
<dbReference type="PANTHER" id="PTHR46268:SF22">
    <property type="entry name" value="SENSOR PROTEIN KDPD-RELATED"/>
    <property type="match status" value="1"/>
</dbReference>
<dbReference type="Gene3D" id="3.40.50.620">
    <property type="entry name" value="HUPs"/>
    <property type="match status" value="1"/>
</dbReference>
<evidence type="ECO:0000256" key="1">
    <source>
        <dbReference type="ARBA" id="ARBA00008791"/>
    </source>
</evidence>